<dbReference type="AlphaFoldDB" id="A0AAN6K7Y1"/>
<evidence type="ECO:0000313" key="3">
    <source>
        <dbReference type="Proteomes" id="UP001175353"/>
    </source>
</evidence>
<evidence type="ECO:0000313" key="2">
    <source>
        <dbReference type="EMBL" id="KAK0968933.1"/>
    </source>
</evidence>
<proteinExistence type="predicted"/>
<name>A0AAN6K7Y1_9PEZI</name>
<dbReference type="EMBL" id="JAUJLE010000202">
    <property type="protein sequence ID" value="KAK0968933.1"/>
    <property type="molecule type" value="Genomic_DNA"/>
</dbReference>
<evidence type="ECO:0000256" key="1">
    <source>
        <dbReference type="SAM" id="MobiDB-lite"/>
    </source>
</evidence>
<sequence length="367" mass="41613">MATTVTPTGAQLQDCFSDLGEDGQPILNTSARTQVFRMRYRNLKFVFQAKVSQVVAQKRDNTLELIQVWLGTLKITKKRYTRSNEGEEEEEEEEEEEDQDDSDHTEENEGTENAVHDVYILYAHGINDKSIISSYICREPDLRGAVRAKMKLHLTETFQGAWIEHATELLVESSPGDQTYDFFCILERPKSHVILTPYHLANTPHDALQTIAKETKVAKRSGRLPAGDTPATGPIISCEGRWYVPERCDEEFQDQRCACKLYLLLSLPQHAVRWPESRDPSAHFASSQYQDLKALNRACTYPFGVVDLRDAFRDKDVSAAKVAAVINFGIGDVDQEDKDERQEISASLADLEKRGRLRLGAAQEIMW</sequence>
<comment type="caution">
    <text evidence="2">The sequence shown here is derived from an EMBL/GenBank/DDBJ whole genome shotgun (WGS) entry which is preliminary data.</text>
</comment>
<feature type="region of interest" description="Disordered" evidence="1">
    <location>
        <begin position="80"/>
        <end position="111"/>
    </location>
</feature>
<feature type="compositionally biased region" description="Acidic residues" evidence="1">
    <location>
        <begin position="86"/>
        <end position="110"/>
    </location>
</feature>
<accession>A0AAN6K7Y1</accession>
<keyword evidence="3" id="KW-1185">Reference proteome</keyword>
<reference evidence="2" key="1">
    <citation type="submission" date="2023-06" db="EMBL/GenBank/DDBJ databases">
        <title>Black Yeasts Isolated from many extreme environments.</title>
        <authorList>
            <person name="Coleine C."/>
            <person name="Stajich J.E."/>
            <person name="Selbmann L."/>
        </authorList>
    </citation>
    <scope>NUCLEOTIDE SEQUENCE</scope>
    <source>
        <strain evidence="2">CCFEE 5200</strain>
    </source>
</reference>
<gene>
    <name evidence="2" type="ORF">LTR91_016517</name>
</gene>
<dbReference type="Proteomes" id="UP001175353">
    <property type="component" value="Unassembled WGS sequence"/>
</dbReference>
<protein>
    <submittedName>
        <fullName evidence="2">Uncharacterized protein</fullName>
    </submittedName>
</protein>
<organism evidence="2 3">
    <name type="scientific">Friedmanniomyces endolithicus</name>
    <dbReference type="NCBI Taxonomy" id="329885"/>
    <lineage>
        <taxon>Eukaryota</taxon>
        <taxon>Fungi</taxon>
        <taxon>Dikarya</taxon>
        <taxon>Ascomycota</taxon>
        <taxon>Pezizomycotina</taxon>
        <taxon>Dothideomycetes</taxon>
        <taxon>Dothideomycetidae</taxon>
        <taxon>Mycosphaerellales</taxon>
        <taxon>Teratosphaeriaceae</taxon>
        <taxon>Friedmanniomyces</taxon>
    </lineage>
</organism>